<dbReference type="Gene3D" id="1.10.10.10">
    <property type="entry name" value="Winged helix-like DNA-binding domain superfamily/Winged helix DNA-binding domain"/>
    <property type="match status" value="1"/>
</dbReference>
<proteinExistence type="predicted"/>
<evidence type="ECO:0000259" key="3">
    <source>
        <dbReference type="PROSITE" id="PS50043"/>
    </source>
</evidence>
<dbReference type="SUPFAM" id="SSF52540">
    <property type="entry name" value="P-loop containing nucleoside triphosphate hydrolases"/>
    <property type="match status" value="1"/>
</dbReference>
<keyword evidence="2" id="KW-0067">ATP-binding</keyword>
<dbReference type="Pfam" id="PF00196">
    <property type="entry name" value="GerE"/>
    <property type="match status" value="1"/>
</dbReference>
<dbReference type="GO" id="GO:0005737">
    <property type="term" value="C:cytoplasm"/>
    <property type="evidence" value="ECO:0007669"/>
    <property type="project" value="TreeGrafter"/>
</dbReference>
<gene>
    <name evidence="4" type="ORF">GCM10011579_082130</name>
</gene>
<dbReference type="InterPro" id="IPR016032">
    <property type="entry name" value="Sig_transdc_resp-reg_C-effctor"/>
</dbReference>
<name>A0A917YDD1_9ACTN</name>
<evidence type="ECO:0000313" key="5">
    <source>
        <dbReference type="Proteomes" id="UP000600365"/>
    </source>
</evidence>
<organism evidence="4 5">
    <name type="scientific">Streptomyces albiflavescens</name>
    <dbReference type="NCBI Taxonomy" id="1623582"/>
    <lineage>
        <taxon>Bacteria</taxon>
        <taxon>Bacillati</taxon>
        <taxon>Actinomycetota</taxon>
        <taxon>Actinomycetes</taxon>
        <taxon>Kitasatosporales</taxon>
        <taxon>Streptomycetaceae</taxon>
        <taxon>Streptomyces</taxon>
    </lineage>
</organism>
<dbReference type="InterPro" id="IPR027417">
    <property type="entry name" value="P-loop_NTPase"/>
</dbReference>
<accession>A0A917YDD1</accession>
<dbReference type="Proteomes" id="UP000600365">
    <property type="component" value="Unassembled WGS sequence"/>
</dbReference>
<dbReference type="InterPro" id="IPR041664">
    <property type="entry name" value="AAA_16"/>
</dbReference>
<dbReference type="SMART" id="SM00421">
    <property type="entry name" value="HTH_LUXR"/>
    <property type="match status" value="1"/>
</dbReference>
<dbReference type="PANTHER" id="PTHR16305">
    <property type="entry name" value="TESTICULAR SOLUBLE ADENYLYL CYCLASE"/>
    <property type="match status" value="1"/>
</dbReference>
<dbReference type="GO" id="GO:0005524">
    <property type="term" value="F:ATP binding"/>
    <property type="evidence" value="ECO:0007669"/>
    <property type="project" value="UniProtKB-KW"/>
</dbReference>
<dbReference type="EMBL" id="BMMM01000021">
    <property type="protein sequence ID" value="GGN88401.1"/>
    <property type="molecule type" value="Genomic_DNA"/>
</dbReference>
<dbReference type="SUPFAM" id="SSF46894">
    <property type="entry name" value="C-terminal effector domain of the bipartite response regulators"/>
    <property type="match status" value="1"/>
</dbReference>
<protein>
    <submittedName>
        <fullName evidence="4">Transcriptional regulator</fullName>
    </submittedName>
</protein>
<keyword evidence="5" id="KW-1185">Reference proteome</keyword>
<sequence>MVTGEPGSGKSTLVDWAAAEASAQKVRTLRVRGSEGESGLCLAGAHQLLRPLLGAMDGLPERQRLALHGAFGLGTAPETASTDPLLLHLGALTLLSDAAAEQPLLLLVDDAQWLDLGTLDLLAFVARRLDGERICLLLAAREEAVPARFDRDFPHLAVGPLERAAAVQLLDAQPTPPQGRARAQILQQAAGNPLALIELSLALAHGRTGPAGAATLPLTRRLKNLFAAELPALPADTRRALLLAAAAGTARLVDVLRAAPDLAGLEALLPAEGVGLVRVADGQVTFRHPLVRSAVYQAASFSERRATHLALADALTDQPDRRAWHLAAAALGPDRQVADALADSAEHSRSRGGHAAAATALERAAELTPDLQQRAERLLAAARSAMYAGHPQWVADLTARVADVTQEPRLRAEASLWRGWALGVTLAHDEALAVLLPVAEAMADPAPALALGALSTAATSAYNSGDPFYQGEFARICARVVEDDHPVDAAWSHAALHPHTQRADLLLRLERAHAAMTPDSVGEIAAVGATAWILDETELAVRLLGQAMDHLRRTGTTGTNATVAQALALARFESGAWAGTQAAAEDAFWMATEAGADNVTVGSSLLQATLHALRGDHEAARVLAQQAVRGLDLRKSRSLHVRYRHALGLAATVAGDHGSAYDLLRATYTRDFQPLPVHYHASVYYLGDLAAAAVRADRIQDARSVLEAAQYSLGPTRSSRVHAVVERAAALLSAPEDAEQHFLGALDDPACTQWPFELALTRLDFGEWLRRQRRAAEARPMLSGALEVFQRLGAQPWAERATAELRAAGAPVTVPTAPAAELTPQERQIAELAAQGLTNRDIAARLYLSPRTVGYHLHKIFPKLGIRSRGQLRDALSPDAAPSP</sequence>
<dbReference type="GO" id="GO:0004016">
    <property type="term" value="F:adenylate cyclase activity"/>
    <property type="evidence" value="ECO:0007669"/>
    <property type="project" value="TreeGrafter"/>
</dbReference>
<comment type="caution">
    <text evidence="4">The sequence shown here is derived from an EMBL/GenBank/DDBJ whole genome shotgun (WGS) entry which is preliminary data.</text>
</comment>
<dbReference type="AlphaFoldDB" id="A0A917YDD1"/>
<evidence type="ECO:0000256" key="2">
    <source>
        <dbReference type="ARBA" id="ARBA00022840"/>
    </source>
</evidence>
<evidence type="ECO:0000313" key="4">
    <source>
        <dbReference type="EMBL" id="GGN88401.1"/>
    </source>
</evidence>
<feature type="domain" description="HTH luxR-type" evidence="3">
    <location>
        <begin position="815"/>
        <end position="880"/>
    </location>
</feature>
<dbReference type="CDD" id="cd06170">
    <property type="entry name" value="LuxR_C_like"/>
    <property type="match status" value="1"/>
</dbReference>
<reference evidence="4 5" key="1">
    <citation type="journal article" date="2014" name="Int. J. Syst. Evol. Microbiol.">
        <title>Complete genome sequence of Corynebacterium casei LMG S-19264T (=DSM 44701T), isolated from a smear-ripened cheese.</title>
        <authorList>
            <consortium name="US DOE Joint Genome Institute (JGI-PGF)"/>
            <person name="Walter F."/>
            <person name="Albersmeier A."/>
            <person name="Kalinowski J."/>
            <person name="Ruckert C."/>
        </authorList>
    </citation>
    <scope>NUCLEOTIDE SEQUENCE [LARGE SCALE GENOMIC DNA]</scope>
    <source>
        <strain evidence="4 5">CGMCC 4.7111</strain>
    </source>
</reference>
<dbReference type="PRINTS" id="PR00038">
    <property type="entry name" value="HTHLUXR"/>
</dbReference>
<keyword evidence="1" id="KW-0547">Nucleotide-binding</keyword>
<dbReference type="Pfam" id="PF13191">
    <property type="entry name" value="AAA_16"/>
    <property type="match status" value="1"/>
</dbReference>
<dbReference type="GO" id="GO:0003677">
    <property type="term" value="F:DNA binding"/>
    <property type="evidence" value="ECO:0007669"/>
    <property type="project" value="InterPro"/>
</dbReference>
<dbReference type="InterPro" id="IPR000792">
    <property type="entry name" value="Tscrpt_reg_LuxR_C"/>
</dbReference>
<dbReference type="GO" id="GO:0006355">
    <property type="term" value="P:regulation of DNA-templated transcription"/>
    <property type="evidence" value="ECO:0007669"/>
    <property type="project" value="InterPro"/>
</dbReference>
<dbReference type="InterPro" id="IPR036388">
    <property type="entry name" value="WH-like_DNA-bd_sf"/>
</dbReference>
<dbReference type="PANTHER" id="PTHR16305:SF35">
    <property type="entry name" value="TRANSCRIPTIONAL ACTIVATOR DOMAIN"/>
    <property type="match status" value="1"/>
</dbReference>
<dbReference type="PROSITE" id="PS50043">
    <property type="entry name" value="HTH_LUXR_2"/>
    <property type="match status" value="1"/>
</dbReference>
<evidence type="ECO:0000256" key="1">
    <source>
        <dbReference type="ARBA" id="ARBA00022741"/>
    </source>
</evidence>